<evidence type="ECO:0000313" key="7">
    <source>
        <dbReference type="Proteomes" id="UP000321062"/>
    </source>
</evidence>
<dbReference type="KEGG" id="yti:FNA67_03840"/>
<keyword evidence="7" id="KW-1185">Reference proteome</keyword>
<evidence type="ECO:0000256" key="2">
    <source>
        <dbReference type="ARBA" id="ARBA00022723"/>
    </source>
</evidence>
<dbReference type="Pfam" id="PF08240">
    <property type="entry name" value="ADH_N"/>
    <property type="match status" value="1"/>
</dbReference>
<comment type="similarity">
    <text evidence="5">Belongs to the zinc-containing alcohol dehydrogenase family.</text>
</comment>
<evidence type="ECO:0000256" key="1">
    <source>
        <dbReference type="ARBA" id="ARBA00001947"/>
    </source>
</evidence>
<gene>
    <name evidence="6" type="ORF">FNA67_03840</name>
</gene>
<dbReference type="FunFam" id="3.40.50.720:FF:000022">
    <property type="entry name" value="Cinnamyl alcohol dehydrogenase"/>
    <property type="match status" value="1"/>
</dbReference>
<dbReference type="Pfam" id="PF00107">
    <property type="entry name" value="ADH_zinc_N"/>
    <property type="match status" value="1"/>
</dbReference>
<dbReference type="EMBL" id="CP041690">
    <property type="protein sequence ID" value="QEE19357.1"/>
    <property type="molecule type" value="Genomic_DNA"/>
</dbReference>
<dbReference type="RefSeq" id="WP_049707785.1">
    <property type="nucleotide sequence ID" value="NZ_BMFM01000001.1"/>
</dbReference>
<dbReference type="Proteomes" id="UP000321062">
    <property type="component" value="Chromosome"/>
</dbReference>
<keyword evidence="4" id="KW-0560">Oxidoreductase</keyword>
<dbReference type="GO" id="GO:0008270">
    <property type="term" value="F:zinc ion binding"/>
    <property type="evidence" value="ECO:0007669"/>
    <property type="project" value="InterPro"/>
</dbReference>
<dbReference type="InterPro" id="IPR013149">
    <property type="entry name" value="ADH-like_C"/>
</dbReference>
<dbReference type="InterPro" id="IPR047109">
    <property type="entry name" value="CAD-like"/>
</dbReference>
<dbReference type="PROSITE" id="PS00065">
    <property type="entry name" value="D_2_HYDROXYACID_DH_1"/>
    <property type="match status" value="1"/>
</dbReference>
<accession>A0A5B9DJQ8</accession>
<keyword evidence="2 5" id="KW-0479">Metal-binding</keyword>
<comment type="cofactor">
    <cofactor evidence="1 5">
        <name>Zn(2+)</name>
        <dbReference type="ChEBI" id="CHEBI:29105"/>
    </cofactor>
</comment>
<keyword evidence="3 5" id="KW-0862">Zinc</keyword>
<dbReference type="AlphaFoldDB" id="A0A5B9DJQ8"/>
<dbReference type="InterPro" id="IPR002328">
    <property type="entry name" value="ADH_Zn_CS"/>
</dbReference>
<evidence type="ECO:0000256" key="4">
    <source>
        <dbReference type="ARBA" id="ARBA00023002"/>
    </source>
</evidence>
<dbReference type="PANTHER" id="PTHR42683">
    <property type="entry name" value="ALDEHYDE REDUCTASE"/>
    <property type="match status" value="1"/>
</dbReference>
<dbReference type="PROSITE" id="PS00059">
    <property type="entry name" value="ADH_ZINC"/>
    <property type="match status" value="1"/>
</dbReference>
<dbReference type="InterPro" id="IPR011032">
    <property type="entry name" value="GroES-like_sf"/>
</dbReference>
<evidence type="ECO:0000256" key="5">
    <source>
        <dbReference type="RuleBase" id="RU361277"/>
    </source>
</evidence>
<dbReference type="InterPro" id="IPR013154">
    <property type="entry name" value="ADH-like_N"/>
</dbReference>
<evidence type="ECO:0000313" key="6">
    <source>
        <dbReference type="EMBL" id="QEE19357.1"/>
    </source>
</evidence>
<dbReference type="OrthoDB" id="9809185at2"/>
<evidence type="ECO:0000256" key="3">
    <source>
        <dbReference type="ARBA" id="ARBA00022833"/>
    </source>
</evidence>
<reference evidence="6 7" key="1">
    <citation type="journal article" date="2015" name="Int. J. Syst. Evol. Microbiol.">
        <title>Youhaiella tibetensis gen. nov., sp. nov., isolated from subsurface sediment.</title>
        <authorList>
            <person name="Wang Y.X."/>
            <person name="Huang F.Q."/>
            <person name="Nogi Y."/>
            <person name="Pang S.J."/>
            <person name="Wang P.K."/>
            <person name="Lv J."/>
        </authorList>
    </citation>
    <scope>NUCLEOTIDE SEQUENCE [LARGE SCALE GENOMIC DNA]</scope>
    <source>
        <strain evidence="7">fig4</strain>
    </source>
</reference>
<dbReference type="SUPFAM" id="SSF50129">
    <property type="entry name" value="GroES-like"/>
    <property type="match status" value="1"/>
</dbReference>
<dbReference type="InterPro" id="IPR029752">
    <property type="entry name" value="D-isomer_DH_CS1"/>
</dbReference>
<dbReference type="Gene3D" id="3.90.180.10">
    <property type="entry name" value="Medium-chain alcohol dehydrogenases, catalytic domain"/>
    <property type="match status" value="1"/>
</dbReference>
<organism evidence="6 7">
    <name type="scientific">Paradevosia tibetensis</name>
    <dbReference type="NCBI Taxonomy" id="1447062"/>
    <lineage>
        <taxon>Bacteria</taxon>
        <taxon>Pseudomonadati</taxon>
        <taxon>Pseudomonadota</taxon>
        <taxon>Alphaproteobacteria</taxon>
        <taxon>Hyphomicrobiales</taxon>
        <taxon>Devosiaceae</taxon>
        <taxon>Paradevosia</taxon>
    </lineage>
</organism>
<name>A0A5B9DJQ8_9HYPH</name>
<dbReference type="GO" id="GO:0008106">
    <property type="term" value="F:alcohol dehydrogenase (NADP+) activity"/>
    <property type="evidence" value="ECO:0007669"/>
    <property type="project" value="UniProtKB-ARBA"/>
</dbReference>
<dbReference type="Gene3D" id="3.40.50.720">
    <property type="entry name" value="NAD(P)-binding Rossmann-like Domain"/>
    <property type="match status" value="1"/>
</dbReference>
<dbReference type="SMART" id="SM00829">
    <property type="entry name" value="PKS_ER"/>
    <property type="match status" value="1"/>
</dbReference>
<proteinExistence type="inferred from homology"/>
<dbReference type="InterPro" id="IPR020843">
    <property type="entry name" value="ER"/>
</dbReference>
<protein>
    <submittedName>
        <fullName evidence="6">NAD(P)-dependent alcohol dehydrogenase</fullName>
    </submittedName>
</protein>
<dbReference type="SUPFAM" id="SSF51735">
    <property type="entry name" value="NAD(P)-binding Rossmann-fold domains"/>
    <property type="match status" value="1"/>
</dbReference>
<sequence length="355" mass="37348">MPHALAYGSNSATTPLVPLTITRRDPGPTDVRIDIVYCGVCHSDLHTARGEWGGVKFPAIPGHEIVGKVIAVGDKVAKFKVGDTVGVGCMVDSCRECASCREGLEQYCEAGNIGTYNAPDKHLGGHTFGGYTSEIVVDQDFVLSISDKLPLDAAAPLLCAGITLWSPLVHWGAGPGKKVGIVGLGGLGHMGVKLARALGAEVVMFTTSPGKVADAEKLGAHEAVVSTDKAAMARHRKSFDLIINTVSAPHDLDIFMALLKRDGAQVLVGAPASPHAPINAGRMIGNRLTLAASTIGGIRETQEMLDFCAAHGIVSEIEMIDIQSINEAYDRMVKGDVKYRFVIDMASLKNGAKAA</sequence>
<dbReference type="CDD" id="cd05283">
    <property type="entry name" value="CAD1"/>
    <property type="match status" value="1"/>
</dbReference>
<dbReference type="InterPro" id="IPR036291">
    <property type="entry name" value="NAD(P)-bd_dom_sf"/>
</dbReference>